<dbReference type="FunFam" id="3.40.50.880:FF:000015">
    <property type="entry name" value="Protein DJ-1 homolog C"/>
    <property type="match status" value="1"/>
</dbReference>
<dbReference type="Pfam" id="PF01965">
    <property type="entry name" value="DJ-1_PfpI"/>
    <property type="match status" value="1"/>
</dbReference>
<dbReference type="CDD" id="cd03135">
    <property type="entry name" value="GATase1_DJ-1"/>
    <property type="match status" value="1"/>
</dbReference>
<organism evidence="3 4">
    <name type="scientific">Candidatus Ghiorseimicrobium undicola</name>
    <dbReference type="NCBI Taxonomy" id="1974746"/>
    <lineage>
        <taxon>Bacteria</taxon>
        <taxon>Pseudomonadati</taxon>
        <taxon>Candidatus Omnitrophota</taxon>
        <taxon>Candidatus Ghiorseimicrobium</taxon>
    </lineage>
</organism>
<keyword evidence="1" id="KW-0677">Repeat</keyword>
<proteinExistence type="predicted"/>
<dbReference type="EMBL" id="PCWA01000074">
    <property type="protein sequence ID" value="PIQ89075.1"/>
    <property type="molecule type" value="Genomic_DNA"/>
</dbReference>
<feature type="domain" description="DJ-1/PfpI" evidence="2">
    <location>
        <begin position="3"/>
        <end position="165"/>
    </location>
</feature>
<dbReference type="InterPro" id="IPR002818">
    <property type="entry name" value="DJ-1/PfpI"/>
</dbReference>
<evidence type="ECO:0000313" key="3">
    <source>
        <dbReference type="EMBL" id="PIQ89075.1"/>
    </source>
</evidence>
<sequence>MPKRALIVLAEGFEEIEAVSPIDILRRARIDVIVAGLSGREVKGAHGIKISADVLLKDAAQDIDALILPGGSPGAENLAKSKELAGLIIKMFKAQKIIAAICAAPSLVLDPTGILENKKATCFPGMENLFSARVKFLKDRVVRDGNLITSRGPGTAMAFSLAIVEALAGKKTADTLKQKILAFS</sequence>
<dbReference type="InterPro" id="IPR050325">
    <property type="entry name" value="Prot/Nucl_acid_deglycase"/>
</dbReference>
<accession>A0A2H0M013</accession>
<dbReference type="SUPFAM" id="SSF52317">
    <property type="entry name" value="Class I glutamine amidotransferase-like"/>
    <property type="match status" value="1"/>
</dbReference>
<dbReference type="PANTHER" id="PTHR48094">
    <property type="entry name" value="PROTEIN/NUCLEIC ACID DEGLYCASE DJ-1-RELATED"/>
    <property type="match status" value="1"/>
</dbReference>
<reference evidence="3 4" key="1">
    <citation type="submission" date="2017-09" db="EMBL/GenBank/DDBJ databases">
        <title>Depth-based differentiation of microbial function through sediment-hosted aquifers and enrichment of novel symbionts in the deep terrestrial subsurface.</title>
        <authorList>
            <person name="Probst A.J."/>
            <person name="Ladd B."/>
            <person name="Jarett J.K."/>
            <person name="Geller-Mcgrath D.E."/>
            <person name="Sieber C.M."/>
            <person name="Emerson J.B."/>
            <person name="Anantharaman K."/>
            <person name="Thomas B.C."/>
            <person name="Malmstrom R."/>
            <person name="Stieglmeier M."/>
            <person name="Klingl A."/>
            <person name="Woyke T."/>
            <person name="Ryan C.M."/>
            <person name="Banfield J.F."/>
        </authorList>
    </citation>
    <scope>NUCLEOTIDE SEQUENCE [LARGE SCALE GENOMIC DNA]</scope>
    <source>
        <strain evidence="3">CG11_big_fil_rev_8_21_14_0_20_42_13</strain>
    </source>
</reference>
<dbReference type="InterPro" id="IPR029062">
    <property type="entry name" value="Class_I_gatase-like"/>
</dbReference>
<dbReference type="PANTHER" id="PTHR48094:SF12">
    <property type="entry name" value="PARKINSON DISEASE PROTEIN 7 HOMOLOG"/>
    <property type="match status" value="1"/>
</dbReference>
<dbReference type="NCBIfam" id="TIGR01383">
    <property type="entry name" value="not_thiJ"/>
    <property type="match status" value="1"/>
</dbReference>
<evidence type="ECO:0000313" key="4">
    <source>
        <dbReference type="Proteomes" id="UP000229641"/>
    </source>
</evidence>
<evidence type="ECO:0000259" key="2">
    <source>
        <dbReference type="Pfam" id="PF01965"/>
    </source>
</evidence>
<dbReference type="Gene3D" id="3.40.50.880">
    <property type="match status" value="1"/>
</dbReference>
<dbReference type="InterPro" id="IPR006287">
    <property type="entry name" value="DJ-1"/>
</dbReference>
<dbReference type="Proteomes" id="UP000229641">
    <property type="component" value="Unassembled WGS sequence"/>
</dbReference>
<dbReference type="GO" id="GO:0005737">
    <property type="term" value="C:cytoplasm"/>
    <property type="evidence" value="ECO:0007669"/>
    <property type="project" value="UniProtKB-ARBA"/>
</dbReference>
<evidence type="ECO:0000256" key="1">
    <source>
        <dbReference type="ARBA" id="ARBA00022737"/>
    </source>
</evidence>
<comment type="caution">
    <text evidence="3">The sequence shown here is derived from an EMBL/GenBank/DDBJ whole genome shotgun (WGS) entry which is preliminary data.</text>
</comment>
<protein>
    <submittedName>
        <fullName evidence="3">DJ-1 family protein</fullName>
    </submittedName>
</protein>
<gene>
    <name evidence="3" type="ORF">COV72_04935</name>
</gene>
<dbReference type="AlphaFoldDB" id="A0A2H0M013"/>
<name>A0A2H0M013_9BACT</name>